<evidence type="ECO:0000259" key="2">
    <source>
        <dbReference type="Pfam" id="PF00134"/>
    </source>
</evidence>
<name>A0A8I3AJ04_VERLO</name>
<dbReference type="GO" id="GO:0019901">
    <property type="term" value="F:protein kinase binding"/>
    <property type="evidence" value="ECO:0007669"/>
    <property type="project" value="InterPro"/>
</dbReference>
<feature type="region of interest" description="Disordered" evidence="1">
    <location>
        <begin position="52"/>
        <end position="72"/>
    </location>
</feature>
<dbReference type="InterPro" id="IPR013922">
    <property type="entry name" value="Cyclin_PHO80-like"/>
</dbReference>
<dbReference type="PANTHER" id="PTHR15615:SF10">
    <property type="entry name" value="PHO85 CYCLIN-2-RELATED"/>
    <property type="match status" value="1"/>
</dbReference>
<dbReference type="InterPro" id="IPR006671">
    <property type="entry name" value="Cyclin_N"/>
</dbReference>
<dbReference type="GO" id="GO:0000307">
    <property type="term" value="C:cyclin-dependent protein kinase holoenzyme complex"/>
    <property type="evidence" value="ECO:0007669"/>
    <property type="project" value="TreeGrafter"/>
</dbReference>
<dbReference type="OrthoDB" id="10250320at2759"/>
<proteinExistence type="predicted"/>
<dbReference type="EMBL" id="JAEMWZ010000504">
    <property type="protein sequence ID" value="KAG7114348.1"/>
    <property type="molecule type" value="Genomic_DNA"/>
</dbReference>
<evidence type="ECO:0000313" key="4">
    <source>
        <dbReference type="Proteomes" id="UP000689129"/>
    </source>
</evidence>
<evidence type="ECO:0000313" key="3">
    <source>
        <dbReference type="EMBL" id="KAG7114348.1"/>
    </source>
</evidence>
<dbReference type="Pfam" id="PF00134">
    <property type="entry name" value="Cyclin_N"/>
    <property type="match status" value="1"/>
</dbReference>
<sequence length="373" mass="41696">MDSTQQLTMADLNAAALDHFVYQPVTKQMIAYLAGAAFNVIACDSHLMPPGAAEAQKNNQLPPTPSRTEPRCVRSEDADLPTLEAFITQLVVSSNVQVPTLMSTLVYLGRLKSKLQPMARGLRCTTHRIFLASLILSAKYLNDSSPKNKHWAAYSNADTDYSTFGFSRSEVNLMERQLLLLLDWNLRARMVRRKQREEEQRRLRRAQQDELYLQAAYPSPPSSRDTSRSRQYSSEEHYHSRQHSNGVASITPPPLVYSTSYGSSSSSGSMSSYARSVDSASIRSRSSRATTPPDAYADNEPYMYVPDGSMYESPVEIHVEEKLAMPKRKPAAALLPYEVASEEEAYAAASKAKRARTGRSMLERMFFGAVTVR</sequence>
<protein>
    <submittedName>
        <fullName evidence="3">PHO85 cyclin-1 like protein</fullName>
    </submittedName>
</protein>
<dbReference type="PANTHER" id="PTHR15615">
    <property type="match status" value="1"/>
</dbReference>
<comment type="caution">
    <text evidence="3">The sequence shown here is derived from an EMBL/GenBank/DDBJ whole genome shotgun (WGS) entry which is preliminary data.</text>
</comment>
<feature type="compositionally biased region" description="Low complexity" evidence="1">
    <location>
        <begin position="279"/>
        <end position="289"/>
    </location>
</feature>
<feature type="region of interest" description="Disordered" evidence="1">
    <location>
        <begin position="195"/>
        <end position="252"/>
    </location>
</feature>
<gene>
    <name evidence="3" type="ORF">HYQ45_016639</name>
</gene>
<dbReference type="CDD" id="cd20557">
    <property type="entry name" value="CYCLIN_ScPCL1-like"/>
    <property type="match status" value="1"/>
</dbReference>
<dbReference type="AlphaFoldDB" id="A0A8I3AJ04"/>
<reference evidence="3" key="1">
    <citation type="journal article" date="2021" name="Mol. Plant Pathol.">
        <title>A 20-kb lineage-specific genomic region tames virulence in pathogenic amphidiploid Verticillium longisporum.</title>
        <authorList>
            <person name="Harting R."/>
            <person name="Starke J."/>
            <person name="Kusch H."/>
            <person name="Poggeler S."/>
            <person name="Maurus I."/>
            <person name="Schluter R."/>
            <person name="Landesfeind M."/>
            <person name="Bulla I."/>
            <person name="Nowrousian M."/>
            <person name="de Jonge R."/>
            <person name="Stahlhut G."/>
            <person name="Hoff K.J."/>
            <person name="Asshauer K.P."/>
            <person name="Thurmer A."/>
            <person name="Stanke M."/>
            <person name="Daniel R."/>
            <person name="Morgenstern B."/>
            <person name="Thomma B.P.H.J."/>
            <person name="Kronstad J.W."/>
            <person name="Braus-Stromeyer S.A."/>
            <person name="Braus G.H."/>
        </authorList>
    </citation>
    <scope>NUCLEOTIDE SEQUENCE</scope>
    <source>
        <strain evidence="3">Vl32</strain>
    </source>
</reference>
<feature type="domain" description="Cyclin N-terminal" evidence="2">
    <location>
        <begin position="83"/>
        <end position="187"/>
    </location>
</feature>
<organism evidence="3 4">
    <name type="scientific">Verticillium longisporum</name>
    <name type="common">Verticillium dahliae var. longisporum</name>
    <dbReference type="NCBI Taxonomy" id="100787"/>
    <lineage>
        <taxon>Eukaryota</taxon>
        <taxon>Fungi</taxon>
        <taxon>Dikarya</taxon>
        <taxon>Ascomycota</taxon>
        <taxon>Pezizomycotina</taxon>
        <taxon>Sordariomycetes</taxon>
        <taxon>Hypocreomycetidae</taxon>
        <taxon>Glomerellales</taxon>
        <taxon>Plectosphaerellaceae</taxon>
        <taxon>Verticillium</taxon>
    </lineage>
</organism>
<accession>A0A8I3AJ04</accession>
<feature type="region of interest" description="Disordered" evidence="1">
    <location>
        <begin position="279"/>
        <end position="299"/>
    </location>
</feature>
<dbReference type="Proteomes" id="UP000689129">
    <property type="component" value="Unassembled WGS sequence"/>
</dbReference>
<dbReference type="GO" id="GO:0005634">
    <property type="term" value="C:nucleus"/>
    <property type="evidence" value="ECO:0007669"/>
    <property type="project" value="TreeGrafter"/>
</dbReference>
<evidence type="ECO:0000256" key="1">
    <source>
        <dbReference type="SAM" id="MobiDB-lite"/>
    </source>
</evidence>
<dbReference type="GO" id="GO:0016538">
    <property type="term" value="F:cyclin-dependent protein serine/threonine kinase regulator activity"/>
    <property type="evidence" value="ECO:0007669"/>
    <property type="project" value="TreeGrafter"/>
</dbReference>
<feature type="compositionally biased region" description="Basic and acidic residues" evidence="1">
    <location>
        <begin position="225"/>
        <end position="239"/>
    </location>
</feature>